<dbReference type="Proteomes" id="UP000245207">
    <property type="component" value="Unassembled WGS sequence"/>
</dbReference>
<sequence length="124" mass="14309">MYLLRSRVLCDEIVQKSDNMIMSRKTDSLVIMLLIVVAFSWFMIHASSCKADNECDYINCPEVICSNSMCLCPVDYEGALPPYIESGSIQYDERKFSLSTRLLFWMMYGLVVCLWLLFACCIQN</sequence>
<reference evidence="2 3" key="1">
    <citation type="journal article" date="2018" name="Mol. Plant">
        <title>The genome of Artemisia annua provides insight into the evolution of Asteraceae family and artemisinin biosynthesis.</title>
        <authorList>
            <person name="Shen Q."/>
            <person name="Zhang L."/>
            <person name="Liao Z."/>
            <person name="Wang S."/>
            <person name="Yan T."/>
            <person name="Shi P."/>
            <person name="Liu M."/>
            <person name="Fu X."/>
            <person name="Pan Q."/>
            <person name="Wang Y."/>
            <person name="Lv Z."/>
            <person name="Lu X."/>
            <person name="Zhang F."/>
            <person name="Jiang W."/>
            <person name="Ma Y."/>
            <person name="Chen M."/>
            <person name="Hao X."/>
            <person name="Li L."/>
            <person name="Tang Y."/>
            <person name="Lv G."/>
            <person name="Zhou Y."/>
            <person name="Sun X."/>
            <person name="Brodelius P.E."/>
            <person name="Rose J.K.C."/>
            <person name="Tang K."/>
        </authorList>
    </citation>
    <scope>NUCLEOTIDE SEQUENCE [LARGE SCALE GENOMIC DNA]</scope>
    <source>
        <strain evidence="3">cv. Huhao1</strain>
        <tissue evidence="2">Leaf</tissue>
    </source>
</reference>
<evidence type="ECO:0000313" key="2">
    <source>
        <dbReference type="EMBL" id="PWA59743.1"/>
    </source>
</evidence>
<dbReference type="AlphaFoldDB" id="A0A2U1MEQ1"/>
<comment type="caution">
    <text evidence="2">The sequence shown here is derived from an EMBL/GenBank/DDBJ whole genome shotgun (WGS) entry which is preliminary data.</text>
</comment>
<keyword evidence="1" id="KW-0812">Transmembrane</keyword>
<evidence type="ECO:0000256" key="1">
    <source>
        <dbReference type="SAM" id="Phobius"/>
    </source>
</evidence>
<dbReference type="EMBL" id="PKPP01005546">
    <property type="protein sequence ID" value="PWA59743.1"/>
    <property type="molecule type" value="Genomic_DNA"/>
</dbReference>
<accession>A0A2U1MEQ1</accession>
<evidence type="ECO:0000313" key="3">
    <source>
        <dbReference type="Proteomes" id="UP000245207"/>
    </source>
</evidence>
<name>A0A2U1MEQ1_ARTAN</name>
<protein>
    <submittedName>
        <fullName evidence="2">Uncharacterized protein</fullName>
    </submittedName>
</protein>
<proteinExistence type="predicted"/>
<gene>
    <name evidence="2" type="ORF">CTI12_AA386970</name>
</gene>
<keyword evidence="3" id="KW-1185">Reference proteome</keyword>
<feature type="transmembrane region" description="Helical" evidence="1">
    <location>
        <begin position="26"/>
        <end position="44"/>
    </location>
</feature>
<feature type="transmembrane region" description="Helical" evidence="1">
    <location>
        <begin position="102"/>
        <end position="122"/>
    </location>
</feature>
<organism evidence="2 3">
    <name type="scientific">Artemisia annua</name>
    <name type="common">Sweet wormwood</name>
    <dbReference type="NCBI Taxonomy" id="35608"/>
    <lineage>
        <taxon>Eukaryota</taxon>
        <taxon>Viridiplantae</taxon>
        <taxon>Streptophyta</taxon>
        <taxon>Embryophyta</taxon>
        <taxon>Tracheophyta</taxon>
        <taxon>Spermatophyta</taxon>
        <taxon>Magnoliopsida</taxon>
        <taxon>eudicotyledons</taxon>
        <taxon>Gunneridae</taxon>
        <taxon>Pentapetalae</taxon>
        <taxon>asterids</taxon>
        <taxon>campanulids</taxon>
        <taxon>Asterales</taxon>
        <taxon>Asteraceae</taxon>
        <taxon>Asteroideae</taxon>
        <taxon>Anthemideae</taxon>
        <taxon>Artemisiinae</taxon>
        <taxon>Artemisia</taxon>
    </lineage>
</organism>
<keyword evidence="1" id="KW-0472">Membrane</keyword>
<keyword evidence="1" id="KW-1133">Transmembrane helix</keyword>